<organism evidence="2 3">
    <name type="scientific">Dendrobium nobile</name>
    <name type="common">Orchid</name>
    <dbReference type="NCBI Taxonomy" id="94219"/>
    <lineage>
        <taxon>Eukaryota</taxon>
        <taxon>Viridiplantae</taxon>
        <taxon>Streptophyta</taxon>
        <taxon>Embryophyta</taxon>
        <taxon>Tracheophyta</taxon>
        <taxon>Spermatophyta</taxon>
        <taxon>Magnoliopsida</taxon>
        <taxon>Liliopsida</taxon>
        <taxon>Asparagales</taxon>
        <taxon>Orchidaceae</taxon>
        <taxon>Epidendroideae</taxon>
        <taxon>Malaxideae</taxon>
        <taxon>Dendrobiinae</taxon>
        <taxon>Dendrobium</taxon>
    </lineage>
</organism>
<keyword evidence="3" id="KW-1185">Reference proteome</keyword>
<dbReference type="OrthoDB" id="10506556at2759"/>
<name>A0A8T3AUR8_DENNO</name>
<feature type="compositionally biased region" description="Basic and acidic residues" evidence="1">
    <location>
        <begin position="33"/>
        <end position="54"/>
    </location>
</feature>
<sequence>MEVEHLVDESTFDPVEEAGVPLLRPTPAGAIHRRPEIHQSEEEKKREEKGKKEGQAGGFDLFGI</sequence>
<evidence type="ECO:0000313" key="2">
    <source>
        <dbReference type="EMBL" id="KAI0499851.1"/>
    </source>
</evidence>
<evidence type="ECO:0000313" key="3">
    <source>
        <dbReference type="Proteomes" id="UP000829196"/>
    </source>
</evidence>
<reference evidence="2" key="1">
    <citation type="journal article" date="2022" name="Front. Genet.">
        <title>Chromosome-Scale Assembly of the Dendrobium nobile Genome Provides Insights Into the Molecular Mechanism of the Biosynthesis of the Medicinal Active Ingredient of Dendrobium.</title>
        <authorList>
            <person name="Xu Q."/>
            <person name="Niu S.-C."/>
            <person name="Li K.-L."/>
            <person name="Zheng P.-J."/>
            <person name="Zhang X.-J."/>
            <person name="Jia Y."/>
            <person name="Liu Y."/>
            <person name="Niu Y.-X."/>
            <person name="Yu L.-H."/>
            <person name="Chen D.-F."/>
            <person name="Zhang G.-Q."/>
        </authorList>
    </citation>
    <scope>NUCLEOTIDE SEQUENCE</scope>
    <source>
        <tissue evidence="2">Leaf</tissue>
    </source>
</reference>
<proteinExistence type="predicted"/>
<dbReference type="Proteomes" id="UP000829196">
    <property type="component" value="Unassembled WGS sequence"/>
</dbReference>
<dbReference type="AlphaFoldDB" id="A0A8T3AUR8"/>
<feature type="region of interest" description="Disordered" evidence="1">
    <location>
        <begin position="1"/>
        <end position="64"/>
    </location>
</feature>
<accession>A0A8T3AUR8</accession>
<evidence type="ECO:0000256" key="1">
    <source>
        <dbReference type="SAM" id="MobiDB-lite"/>
    </source>
</evidence>
<comment type="caution">
    <text evidence="2">The sequence shown here is derived from an EMBL/GenBank/DDBJ whole genome shotgun (WGS) entry which is preliminary data.</text>
</comment>
<gene>
    <name evidence="2" type="ORF">KFK09_018059</name>
</gene>
<dbReference type="EMBL" id="JAGYWB010000013">
    <property type="protein sequence ID" value="KAI0499851.1"/>
    <property type="molecule type" value="Genomic_DNA"/>
</dbReference>
<protein>
    <submittedName>
        <fullName evidence="2">Uncharacterized protein</fullName>
    </submittedName>
</protein>